<name>A0A0K8MC33_9PROT</name>
<reference evidence="1 2" key="1">
    <citation type="submission" date="2015-03" db="EMBL/GenBank/DDBJ databases">
        <title>Caedibacter varicaedens, whole genome shotgun sequence.</title>
        <authorList>
            <person name="Suzuki H."/>
            <person name="Dapper A.L."/>
            <person name="Gibson A.K."/>
            <person name="Jackson C."/>
            <person name="Lee H."/>
            <person name="Pejaver V.R."/>
            <person name="Doak T."/>
            <person name="Lynch M."/>
        </authorList>
    </citation>
    <scope>NUCLEOTIDE SEQUENCE [LARGE SCALE GENOMIC DNA]</scope>
</reference>
<evidence type="ECO:0000313" key="2">
    <source>
        <dbReference type="Proteomes" id="UP000036771"/>
    </source>
</evidence>
<dbReference type="Proteomes" id="UP000036771">
    <property type="component" value="Unassembled WGS sequence"/>
</dbReference>
<comment type="caution">
    <text evidence="1">The sequence shown here is derived from an EMBL/GenBank/DDBJ whole genome shotgun (WGS) entry which is preliminary data.</text>
</comment>
<sequence length="223" mass="23242">MSYGQNAPQGFQSQGTQTAATFTGQTQMYAIKSGYATSIFTGDPVVMDAGYLKPVTDGTTVKLLSAMPLGIFQGCQWNSPDTNIQGLAKSPYWSANTVVQPFGGIDSAYAWVITDPNATWNIQVSTSAGATADTATVKADQIGLYATWGIKQTGNTLVPKNPGVGNTATGQSGVYLDASTINANPVGLPLVILGFTLIPGNKPGMPFCNVIVGWNPKIVKPSA</sequence>
<evidence type="ECO:0000313" key="1">
    <source>
        <dbReference type="EMBL" id="GAO98100.1"/>
    </source>
</evidence>
<keyword evidence="2" id="KW-1185">Reference proteome</keyword>
<accession>A0A0K8MC33</accession>
<dbReference type="STRING" id="1629334.Cva_00748"/>
<organism evidence="1 2">
    <name type="scientific">Caedimonas varicaedens</name>
    <dbReference type="NCBI Taxonomy" id="1629334"/>
    <lineage>
        <taxon>Bacteria</taxon>
        <taxon>Pseudomonadati</taxon>
        <taxon>Pseudomonadota</taxon>
        <taxon>Alphaproteobacteria</taxon>
        <taxon>Holosporales</taxon>
        <taxon>Caedimonadaceae</taxon>
        <taxon>Caedimonas</taxon>
    </lineage>
</organism>
<gene>
    <name evidence="1" type="ORF">Cva_00748</name>
</gene>
<dbReference type="AlphaFoldDB" id="A0A0K8MC33"/>
<dbReference type="EMBL" id="BBVC01000024">
    <property type="protein sequence ID" value="GAO98100.1"/>
    <property type="molecule type" value="Genomic_DNA"/>
</dbReference>
<proteinExistence type="predicted"/>
<protein>
    <submittedName>
        <fullName evidence="1">Uncharacterized protein</fullName>
    </submittedName>
</protein>